<sequence length="324" mass="36125">MTDTLVRGRFAAHTEERAAGDSEFTRRFVASTAGIKRDGLNLDIKGISTEGFMNNPVFLWVHDYFGQTLPIGKVTTIRLTKSKMRIAVLFDKDDDFAMEVLRKFDEGFLNAVSIGFAIVEMDRETRIVSESELLDISAVPVPGDPDALIERQINLLRGVGEDLLRKLDVKEEPQIDENRCPPALIDGFFRQCMAEGDHDQRWYKLEDARGTGFDEPIRCVICSTTLEPDDNAVSVPDPDGGRYNIVTCVDCADKISGEQQETIDTQEGKRMAVKRVERVVATLDEFRSALSDWIDSAGDEDNDESMAALLAAFDGDDKDKGDED</sequence>
<evidence type="ECO:0000313" key="5">
    <source>
        <dbReference type="EMBL" id="KKL05194.1"/>
    </source>
</evidence>
<evidence type="ECO:0000256" key="1">
    <source>
        <dbReference type="ARBA" id="ARBA00022612"/>
    </source>
</evidence>
<evidence type="ECO:0000256" key="3">
    <source>
        <dbReference type="ARBA" id="ARBA00022801"/>
    </source>
</evidence>
<keyword evidence="3" id="KW-0378">Hydrolase</keyword>
<reference evidence="5" key="1">
    <citation type="journal article" date="2015" name="Nature">
        <title>Complex archaea that bridge the gap between prokaryotes and eukaryotes.</title>
        <authorList>
            <person name="Spang A."/>
            <person name="Saw J.H."/>
            <person name="Jorgensen S.L."/>
            <person name="Zaremba-Niedzwiedzka K."/>
            <person name="Martijn J."/>
            <person name="Lind A.E."/>
            <person name="van Eijk R."/>
            <person name="Schleper C."/>
            <person name="Guy L."/>
            <person name="Ettema T.J."/>
        </authorList>
    </citation>
    <scope>NUCLEOTIDE SEQUENCE</scope>
</reference>
<gene>
    <name evidence="5" type="ORF">LCGC14_2608490</name>
</gene>
<dbReference type="InterPro" id="IPR054613">
    <property type="entry name" value="Peptidase_S78_dom"/>
</dbReference>
<dbReference type="GO" id="GO:0006508">
    <property type="term" value="P:proteolysis"/>
    <property type="evidence" value="ECO:0007669"/>
    <property type="project" value="UniProtKB-KW"/>
</dbReference>
<accession>A0A0F9A6P1</accession>
<evidence type="ECO:0000256" key="2">
    <source>
        <dbReference type="ARBA" id="ARBA00022670"/>
    </source>
</evidence>
<dbReference type="Pfam" id="PF04586">
    <property type="entry name" value="Peptidase_S78"/>
    <property type="match status" value="1"/>
</dbReference>
<dbReference type="GO" id="GO:0008233">
    <property type="term" value="F:peptidase activity"/>
    <property type="evidence" value="ECO:0007669"/>
    <property type="project" value="UniProtKB-KW"/>
</dbReference>
<keyword evidence="2" id="KW-0645">Protease</keyword>
<evidence type="ECO:0000259" key="4">
    <source>
        <dbReference type="Pfam" id="PF04586"/>
    </source>
</evidence>
<protein>
    <recommendedName>
        <fullName evidence="4">Prohead serine protease domain-containing protein</fullName>
    </recommendedName>
</protein>
<organism evidence="5">
    <name type="scientific">marine sediment metagenome</name>
    <dbReference type="NCBI Taxonomy" id="412755"/>
    <lineage>
        <taxon>unclassified sequences</taxon>
        <taxon>metagenomes</taxon>
        <taxon>ecological metagenomes</taxon>
    </lineage>
</organism>
<dbReference type="AlphaFoldDB" id="A0A0F9A6P1"/>
<dbReference type="EMBL" id="LAZR01044218">
    <property type="protein sequence ID" value="KKL05194.1"/>
    <property type="molecule type" value="Genomic_DNA"/>
</dbReference>
<keyword evidence="1" id="KW-1188">Viral release from host cell</keyword>
<feature type="domain" description="Prohead serine protease" evidence="4">
    <location>
        <begin position="70"/>
        <end position="151"/>
    </location>
</feature>
<comment type="caution">
    <text evidence="5">The sequence shown here is derived from an EMBL/GenBank/DDBJ whole genome shotgun (WGS) entry which is preliminary data.</text>
</comment>
<proteinExistence type="predicted"/>
<name>A0A0F9A6P1_9ZZZZ</name>